<keyword evidence="3" id="KW-1185">Reference proteome</keyword>
<dbReference type="EMBL" id="ADKM02000069">
    <property type="protein sequence ID" value="EGC03325.1"/>
    <property type="molecule type" value="Genomic_DNA"/>
</dbReference>
<evidence type="ECO:0000313" key="2">
    <source>
        <dbReference type="EMBL" id="EGC03325.1"/>
    </source>
</evidence>
<accession>E9SBJ7</accession>
<dbReference type="InterPro" id="IPR047951">
    <property type="entry name" value="Transpos_ISL3"/>
</dbReference>
<dbReference type="Proteomes" id="UP000004259">
    <property type="component" value="Unassembled WGS sequence"/>
</dbReference>
<comment type="caution">
    <text evidence="2">The sequence shown here is derived from an EMBL/GenBank/DDBJ whole genome shotgun (WGS) entry which is preliminary data.</text>
</comment>
<dbReference type="Pfam" id="PF14907">
    <property type="entry name" value="NTP_transf_5"/>
    <property type="match status" value="1"/>
</dbReference>
<dbReference type="InterPro" id="IPR002560">
    <property type="entry name" value="Transposase_DDE"/>
</dbReference>
<proteinExistence type="predicted"/>
<organism evidence="2 3">
    <name type="scientific">Ruminococcus albus 8</name>
    <dbReference type="NCBI Taxonomy" id="246199"/>
    <lineage>
        <taxon>Bacteria</taxon>
        <taxon>Bacillati</taxon>
        <taxon>Bacillota</taxon>
        <taxon>Clostridia</taxon>
        <taxon>Eubacteriales</taxon>
        <taxon>Oscillospiraceae</taxon>
        <taxon>Ruminococcus</taxon>
    </lineage>
</organism>
<protein>
    <submittedName>
        <fullName evidence="2">Conserved domain protein</fullName>
    </submittedName>
</protein>
<feature type="domain" description="Transposase IS204/IS1001/IS1096/IS1165 DDE" evidence="1">
    <location>
        <begin position="282"/>
        <end position="399"/>
    </location>
</feature>
<evidence type="ECO:0000259" key="1">
    <source>
        <dbReference type="Pfam" id="PF01610"/>
    </source>
</evidence>
<dbReference type="PANTHER" id="PTHR33498:SF1">
    <property type="entry name" value="TRANSPOSASE FOR INSERTION SEQUENCE ELEMENT IS1557"/>
    <property type="match status" value="1"/>
</dbReference>
<evidence type="ECO:0000313" key="3">
    <source>
        <dbReference type="Proteomes" id="UP000004259"/>
    </source>
</evidence>
<dbReference type="Pfam" id="PF01610">
    <property type="entry name" value="DDE_Tnp_ISL3"/>
    <property type="match status" value="1"/>
</dbReference>
<sequence>MAAELSTTQIALLEAIKASLFGTDPNYPTDTDWTEVVKEAKPQTVLGIISPIIPVKDVSVEMGKATYMRLLFEQDKLIKLLDANDIPCVILKGSAAAQYYPKPHLRAMGDVDFLVPKDMFETAIMLLESKGYEYHHGKTKDGKIPEDVRHIGYVKNGIEFELHHHFSSYGFNIDDIIELAIYKKEYRNIDGYNIPVLPDFENGLVLLGHINQHLISQNLGLRQIIDWSIYIHTEIYEFIKSKGYIGSVAAIRMFMQKERAHAKRLGLHGGKDYIHRITLSQLVYRNLEDVKLITQDQYEALLKQYPELAALYGILRDFHRIVFSKKAEDLEHWIEQASHLDAVPELKSFVDGLKHDIFAIKNAIMFDYNNGLAEGSVTKIKLIKRIMYGRNSFALLKAKVLMHELLYANSN</sequence>
<dbReference type="InterPro" id="IPR039498">
    <property type="entry name" value="NTP_transf_5"/>
</dbReference>
<dbReference type="PANTHER" id="PTHR33498">
    <property type="entry name" value="TRANSPOSASE FOR INSERTION SEQUENCE ELEMENT IS1557"/>
    <property type="match status" value="1"/>
</dbReference>
<dbReference type="OrthoDB" id="9773927at2"/>
<gene>
    <name evidence="2" type="ORF">CUS_5476</name>
</gene>
<dbReference type="eggNOG" id="COG2244">
    <property type="taxonomic scope" value="Bacteria"/>
</dbReference>
<dbReference type="RefSeq" id="WP_002848942.1">
    <property type="nucleotide sequence ID" value="NZ_ADKM02000069.1"/>
</dbReference>
<dbReference type="AlphaFoldDB" id="E9SBJ7"/>
<reference evidence="2 3" key="1">
    <citation type="submission" date="2011-02" db="EMBL/GenBank/DDBJ databases">
        <authorList>
            <person name="Nelson K.E."/>
            <person name="Sutton G."/>
            <person name="Torralba M."/>
            <person name="Durkin S."/>
            <person name="Harkins D."/>
            <person name="Montgomery R."/>
            <person name="Ziemer C."/>
            <person name="Klaassens E."/>
            <person name="Ocuiv P."/>
            <person name="Morrison M."/>
        </authorList>
    </citation>
    <scope>NUCLEOTIDE SEQUENCE [LARGE SCALE GENOMIC DNA]</scope>
    <source>
        <strain evidence="2 3">8</strain>
    </source>
</reference>
<name>E9SBJ7_RUMAL</name>
<dbReference type="eggNOG" id="COG3464">
    <property type="taxonomic scope" value="Bacteria"/>
</dbReference>